<dbReference type="Proteomes" id="UP000190539">
    <property type="component" value="Unassembled WGS sequence"/>
</dbReference>
<accession>A0A1V4AGI5</accession>
<dbReference type="SUPFAM" id="SSF55729">
    <property type="entry name" value="Acyl-CoA N-acyltransferases (Nat)"/>
    <property type="match status" value="1"/>
</dbReference>
<reference evidence="2 3" key="1">
    <citation type="submission" date="2017-02" db="EMBL/GenBank/DDBJ databases">
        <title>Draft Genome Sequence of Streptomyces tsukubaensis F601, a Producer of the immunosuppressant tacrolimus FK506.</title>
        <authorList>
            <person name="Zong G."/>
            <person name="Zhong C."/>
            <person name="Fu J."/>
            <person name="Qin R."/>
            <person name="Cao G."/>
        </authorList>
    </citation>
    <scope>NUCLEOTIDE SEQUENCE [LARGE SCALE GENOMIC DNA]</scope>
    <source>
        <strain evidence="2 3">F601</strain>
    </source>
</reference>
<keyword evidence="3" id="KW-1185">Reference proteome</keyword>
<dbReference type="PROSITE" id="PS51186">
    <property type="entry name" value="GNAT"/>
    <property type="match status" value="1"/>
</dbReference>
<dbReference type="AlphaFoldDB" id="A0A1V4AGI5"/>
<dbReference type="CDD" id="cd04301">
    <property type="entry name" value="NAT_SF"/>
    <property type="match status" value="1"/>
</dbReference>
<dbReference type="GO" id="GO:0016747">
    <property type="term" value="F:acyltransferase activity, transferring groups other than amino-acyl groups"/>
    <property type="evidence" value="ECO:0007669"/>
    <property type="project" value="InterPro"/>
</dbReference>
<gene>
    <name evidence="2" type="ORF">B1H18_00225</name>
</gene>
<comment type="caution">
    <text evidence="2">The sequence shown here is derived from an EMBL/GenBank/DDBJ whole genome shotgun (WGS) entry which is preliminary data.</text>
</comment>
<dbReference type="Gene3D" id="3.40.630.30">
    <property type="match status" value="1"/>
</dbReference>
<dbReference type="InterPro" id="IPR000182">
    <property type="entry name" value="GNAT_dom"/>
</dbReference>
<evidence type="ECO:0000313" key="2">
    <source>
        <dbReference type="EMBL" id="OON82553.1"/>
    </source>
</evidence>
<keyword evidence="2" id="KW-0808">Transferase</keyword>
<dbReference type="Pfam" id="PF13508">
    <property type="entry name" value="Acetyltransf_7"/>
    <property type="match status" value="1"/>
</dbReference>
<protein>
    <submittedName>
        <fullName evidence="2">GNAT family N-acetyltransferase</fullName>
    </submittedName>
</protein>
<dbReference type="STRING" id="83656.B1H18_00225"/>
<sequence>MTAAATVTVPGESVVGRPTRWGLRAASAADVEVIAELRATVMRADLERLGRYDEHRVRQRLRDSFSTRHTSIIMTGHELDRIAGSVTVRPVEDGALLEHFYLAPCHQGRGLGSAVLRTVLRRTDRHGVTVRLNVLRGSAARRLYERHGFVVESEDPVDVFMVRRRSGASVTSDEDRATAPALELS</sequence>
<evidence type="ECO:0000259" key="1">
    <source>
        <dbReference type="PROSITE" id="PS51186"/>
    </source>
</evidence>
<dbReference type="EMBL" id="MVFC01000001">
    <property type="protein sequence ID" value="OON82553.1"/>
    <property type="molecule type" value="Genomic_DNA"/>
</dbReference>
<evidence type="ECO:0000313" key="3">
    <source>
        <dbReference type="Proteomes" id="UP000190539"/>
    </source>
</evidence>
<name>A0A1V4AGI5_9ACTN</name>
<feature type="domain" description="N-acetyltransferase" evidence="1">
    <location>
        <begin position="21"/>
        <end position="166"/>
    </location>
</feature>
<organism evidence="2 3">
    <name type="scientific">Streptomyces tsukubensis</name>
    <dbReference type="NCBI Taxonomy" id="83656"/>
    <lineage>
        <taxon>Bacteria</taxon>
        <taxon>Bacillati</taxon>
        <taxon>Actinomycetota</taxon>
        <taxon>Actinomycetes</taxon>
        <taxon>Kitasatosporales</taxon>
        <taxon>Streptomycetaceae</taxon>
        <taxon>Streptomyces</taxon>
    </lineage>
</organism>
<proteinExistence type="predicted"/>
<dbReference type="InterPro" id="IPR016181">
    <property type="entry name" value="Acyl_CoA_acyltransferase"/>
</dbReference>